<sequence length="155" mass="17891">MCCNGVLFHIVRLQPTDSVKSLESLGMKVSRKKKEPYFNQPCRFLRECTCTIYQDRPSRCRLFECTQIQQMAKGETSEAEAASIVMLTRQAVSRLEALLEQWGNLEKQLPLTERCNQMLPLVSPEERLILADEMRGLNQLLNQHFRLEAVELSIC</sequence>
<comment type="caution">
    <text evidence="1">The sequence shown here is derived from an EMBL/GenBank/DDBJ whole genome shotgun (WGS) entry which is preliminary data.</text>
</comment>
<dbReference type="InterPro" id="IPR005358">
    <property type="entry name" value="Puta_zinc/iron-chelating_dom"/>
</dbReference>
<organism evidence="1 2">
    <name type="scientific">Prosthecobacter algae</name>
    <dbReference type="NCBI Taxonomy" id="1144682"/>
    <lineage>
        <taxon>Bacteria</taxon>
        <taxon>Pseudomonadati</taxon>
        <taxon>Verrucomicrobiota</taxon>
        <taxon>Verrucomicrobiia</taxon>
        <taxon>Verrucomicrobiales</taxon>
        <taxon>Verrucomicrobiaceae</taxon>
        <taxon>Prosthecobacter</taxon>
    </lineage>
</organism>
<keyword evidence="2" id="KW-1185">Reference proteome</keyword>
<protein>
    <recommendedName>
        <fullName evidence="3">Zinc-or iron-chelating protein</fullName>
    </recommendedName>
</protein>
<evidence type="ECO:0008006" key="3">
    <source>
        <dbReference type="Google" id="ProtNLM"/>
    </source>
</evidence>
<reference evidence="2" key="1">
    <citation type="journal article" date="2019" name="Int. J. Syst. Evol. Microbiol.">
        <title>The Global Catalogue of Microorganisms (GCM) 10K type strain sequencing project: providing services to taxonomists for standard genome sequencing and annotation.</title>
        <authorList>
            <consortium name="The Broad Institute Genomics Platform"/>
            <consortium name="The Broad Institute Genome Sequencing Center for Infectious Disease"/>
            <person name="Wu L."/>
            <person name="Ma J."/>
        </authorList>
    </citation>
    <scope>NUCLEOTIDE SEQUENCE [LARGE SCALE GENOMIC DNA]</scope>
    <source>
        <strain evidence="2">JCM 18053</strain>
    </source>
</reference>
<evidence type="ECO:0000313" key="2">
    <source>
        <dbReference type="Proteomes" id="UP001499852"/>
    </source>
</evidence>
<proteinExistence type="predicted"/>
<accession>A0ABP9PKF4</accession>
<dbReference type="Proteomes" id="UP001499852">
    <property type="component" value="Unassembled WGS sequence"/>
</dbReference>
<gene>
    <name evidence="1" type="ORF">GCM10023213_41450</name>
</gene>
<dbReference type="Pfam" id="PF03692">
    <property type="entry name" value="CxxCxxCC"/>
    <property type="match status" value="1"/>
</dbReference>
<dbReference type="EMBL" id="BAABIA010000009">
    <property type="protein sequence ID" value="GAA5147177.1"/>
    <property type="molecule type" value="Genomic_DNA"/>
</dbReference>
<name>A0ABP9PKF4_9BACT</name>
<evidence type="ECO:0000313" key="1">
    <source>
        <dbReference type="EMBL" id="GAA5147177.1"/>
    </source>
</evidence>